<keyword evidence="2" id="KW-1185">Reference proteome</keyword>
<dbReference type="Gene3D" id="2.40.70.10">
    <property type="entry name" value="Acid Proteases"/>
    <property type="match status" value="1"/>
</dbReference>
<dbReference type="VEuPathDB" id="VectorBase:RPRC002354"/>
<dbReference type="PROSITE" id="PS00141">
    <property type="entry name" value="ASP_PROTEASE"/>
    <property type="match status" value="1"/>
</dbReference>
<dbReference type="InParanoid" id="T1HE82"/>
<organism evidence="1 2">
    <name type="scientific">Rhodnius prolixus</name>
    <name type="common">Triatomid bug</name>
    <dbReference type="NCBI Taxonomy" id="13249"/>
    <lineage>
        <taxon>Eukaryota</taxon>
        <taxon>Metazoa</taxon>
        <taxon>Ecdysozoa</taxon>
        <taxon>Arthropoda</taxon>
        <taxon>Hexapoda</taxon>
        <taxon>Insecta</taxon>
        <taxon>Pterygota</taxon>
        <taxon>Neoptera</taxon>
        <taxon>Paraneoptera</taxon>
        <taxon>Hemiptera</taxon>
        <taxon>Heteroptera</taxon>
        <taxon>Panheteroptera</taxon>
        <taxon>Cimicomorpha</taxon>
        <taxon>Reduviidae</taxon>
        <taxon>Triatominae</taxon>
        <taxon>Rhodnius</taxon>
    </lineage>
</organism>
<reference evidence="1" key="1">
    <citation type="submission" date="2015-05" db="UniProtKB">
        <authorList>
            <consortium name="EnsemblMetazoa"/>
        </authorList>
    </citation>
    <scope>IDENTIFICATION</scope>
</reference>
<dbReference type="InterPro" id="IPR001969">
    <property type="entry name" value="Aspartic_peptidase_AS"/>
</dbReference>
<dbReference type="GO" id="GO:0004190">
    <property type="term" value="F:aspartic-type endopeptidase activity"/>
    <property type="evidence" value="ECO:0007669"/>
    <property type="project" value="InterPro"/>
</dbReference>
<dbReference type="GO" id="GO:0006508">
    <property type="term" value="P:proteolysis"/>
    <property type="evidence" value="ECO:0007669"/>
    <property type="project" value="InterPro"/>
</dbReference>
<dbReference type="EMBL" id="ACPB03022587">
    <property type="status" value="NOT_ANNOTATED_CDS"/>
    <property type="molecule type" value="Genomic_DNA"/>
</dbReference>
<sequence>MAQKQSQSYVNLEVLSVNSVLERGSSTSGHSDDSPVAAATSVTCLYCDNRKHSRKVCPARDIVCHSCNKRGIFPKCLANRRQIRKKTSASILAAAPSSLSNAVVKVTINGVCADALVDTGSSDSFINTEFVVKHQIPMTRAPSNVSLASKAVSSQINGYCVVYLEFQRHSYKAKLNVLKDLCADSIIGHDILNQHSSLELSFGEMRTNEFYTFRELEEAVKGLHFLEQFDFESDTDSTIDIVEQPPDLLDIVSDVEEIDENELR</sequence>
<dbReference type="AlphaFoldDB" id="T1HE82"/>
<proteinExistence type="predicted"/>
<dbReference type="CDD" id="cd00303">
    <property type="entry name" value="retropepsin_like"/>
    <property type="match status" value="1"/>
</dbReference>
<accession>T1HE82</accession>
<dbReference type="EnsemblMetazoa" id="RPRC002354-RA">
    <property type="protein sequence ID" value="RPRC002354-PA"/>
    <property type="gene ID" value="RPRC002354"/>
</dbReference>
<dbReference type="SUPFAM" id="SSF50630">
    <property type="entry name" value="Acid proteases"/>
    <property type="match status" value="1"/>
</dbReference>
<dbReference type="Pfam" id="PF13975">
    <property type="entry name" value="gag-asp_proteas"/>
    <property type="match status" value="1"/>
</dbReference>
<dbReference type="Proteomes" id="UP000015103">
    <property type="component" value="Unassembled WGS sequence"/>
</dbReference>
<evidence type="ECO:0000313" key="2">
    <source>
        <dbReference type="Proteomes" id="UP000015103"/>
    </source>
</evidence>
<evidence type="ECO:0008006" key="3">
    <source>
        <dbReference type="Google" id="ProtNLM"/>
    </source>
</evidence>
<dbReference type="OMA" id="ARDIVCH"/>
<protein>
    <recommendedName>
        <fullName evidence="3">Peptidase A2 domain-containing protein</fullName>
    </recommendedName>
</protein>
<dbReference type="eggNOG" id="KOG0017">
    <property type="taxonomic scope" value="Eukaryota"/>
</dbReference>
<name>T1HE82_RHOPR</name>
<dbReference type="STRING" id="13249.T1HE82"/>
<dbReference type="InterPro" id="IPR021109">
    <property type="entry name" value="Peptidase_aspartic_dom_sf"/>
</dbReference>
<dbReference type="HOGENOM" id="CLU_1054927_0_0_1"/>
<evidence type="ECO:0000313" key="1">
    <source>
        <dbReference type="EnsemblMetazoa" id="RPRC002354-PA"/>
    </source>
</evidence>